<evidence type="ECO:0000313" key="1">
    <source>
        <dbReference type="EMBL" id="SVD24309.1"/>
    </source>
</evidence>
<evidence type="ECO:0008006" key="2">
    <source>
        <dbReference type="Google" id="ProtNLM"/>
    </source>
</evidence>
<name>A0A382TQG4_9ZZZZ</name>
<organism evidence="1">
    <name type="scientific">marine metagenome</name>
    <dbReference type="NCBI Taxonomy" id="408172"/>
    <lineage>
        <taxon>unclassified sequences</taxon>
        <taxon>metagenomes</taxon>
        <taxon>ecological metagenomes</taxon>
    </lineage>
</organism>
<sequence length="28" mass="3149">MVQPCQSLGTNPFDDDKLREECGVFGVY</sequence>
<dbReference type="EMBL" id="UINC01138401">
    <property type="protein sequence ID" value="SVD24309.1"/>
    <property type="molecule type" value="Genomic_DNA"/>
</dbReference>
<accession>A0A382TQG4</accession>
<dbReference type="AlphaFoldDB" id="A0A382TQG4"/>
<protein>
    <recommendedName>
        <fullName evidence="2">Glutamine amidotransferase type-2 domain-containing protein</fullName>
    </recommendedName>
</protein>
<gene>
    <name evidence="1" type="ORF">METZ01_LOCUS377163</name>
</gene>
<feature type="non-terminal residue" evidence="1">
    <location>
        <position position="28"/>
    </location>
</feature>
<proteinExistence type="predicted"/>
<reference evidence="1" key="1">
    <citation type="submission" date="2018-05" db="EMBL/GenBank/DDBJ databases">
        <authorList>
            <person name="Lanie J.A."/>
            <person name="Ng W.-L."/>
            <person name="Kazmierczak K.M."/>
            <person name="Andrzejewski T.M."/>
            <person name="Davidsen T.M."/>
            <person name="Wayne K.J."/>
            <person name="Tettelin H."/>
            <person name="Glass J.I."/>
            <person name="Rusch D."/>
            <person name="Podicherti R."/>
            <person name="Tsui H.-C.T."/>
            <person name="Winkler M.E."/>
        </authorList>
    </citation>
    <scope>NUCLEOTIDE SEQUENCE</scope>
</reference>